<sequence>MPFTEYTLKLALSNFYVKLSMDLQFGAEVKQSTTGKLNAPEEVMIQVLTPNLAAVYWMPLKKLNCVAMNYEVHWILISDVFLLNNTRKGTSQH</sequence>
<comment type="caution">
    <text evidence="1">The sequence shown here is derived from an EMBL/GenBank/DDBJ whole genome shotgun (WGS) entry which is preliminary data.</text>
</comment>
<organism evidence="1 2">
    <name type="scientific">Lasius niger</name>
    <name type="common">Black garden ant</name>
    <dbReference type="NCBI Taxonomy" id="67767"/>
    <lineage>
        <taxon>Eukaryota</taxon>
        <taxon>Metazoa</taxon>
        <taxon>Ecdysozoa</taxon>
        <taxon>Arthropoda</taxon>
        <taxon>Hexapoda</taxon>
        <taxon>Insecta</taxon>
        <taxon>Pterygota</taxon>
        <taxon>Neoptera</taxon>
        <taxon>Endopterygota</taxon>
        <taxon>Hymenoptera</taxon>
        <taxon>Apocrita</taxon>
        <taxon>Aculeata</taxon>
        <taxon>Formicoidea</taxon>
        <taxon>Formicidae</taxon>
        <taxon>Formicinae</taxon>
        <taxon>Lasius</taxon>
        <taxon>Lasius</taxon>
    </lineage>
</organism>
<dbReference type="PaxDb" id="67767-A0A0J7JVE8"/>
<dbReference type="InterPro" id="IPR036116">
    <property type="entry name" value="FN3_sf"/>
</dbReference>
<dbReference type="STRING" id="67767.A0A0J7JVE8"/>
<dbReference type="SUPFAM" id="SSF49265">
    <property type="entry name" value="Fibronectin type III"/>
    <property type="match status" value="1"/>
</dbReference>
<dbReference type="EMBL" id="LBMM01028669">
    <property type="protein sequence ID" value="KMQ82074.1"/>
    <property type="molecule type" value="Genomic_DNA"/>
</dbReference>
<accession>A0A0J7JVE8</accession>
<dbReference type="Proteomes" id="UP000036403">
    <property type="component" value="Unassembled WGS sequence"/>
</dbReference>
<gene>
    <name evidence="1" type="ORF">RF55_24281</name>
</gene>
<evidence type="ECO:0000313" key="2">
    <source>
        <dbReference type="Proteomes" id="UP000036403"/>
    </source>
</evidence>
<reference evidence="1 2" key="1">
    <citation type="submission" date="2015-04" db="EMBL/GenBank/DDBJ databases">
        <title>Lasius niger genome sequencing.</title>
        <authorList>
            <person name="Konorov E.A."/>
            <person name="Nikitin M.A."/>
            <person name="Kirill M.V."/>
            <person name="Chang P."/>
        </authorList>
    </citation>
    <scope>NUCLEOTIDE SEQUENCE [LARGE SCALE GENOMIC DNA]</scope>
    <source>
        <tissue evidence="1">Whole</tissue>
    </source>
</reference>
<proteinExistence type="predicted"/>
<evidence type="ECO:0000313" key="1">
    <source>
        <dbReference type="EMBL" id="KMQ82074.1"/>
    </source>
</evidence>
<protein>
    <submittedName>
        <fullName evidence="1">Protein sevenless</fullName>
    </submittedName>
</protein>
<keyword evidence="2" id="KW-1185">Reference proteome</keyword>
<name>A0A0J7JVE8_LASNI</name>
<dbReference type="AlphaFoldDB" id="A0A0J7JVE8"/>